<keyword evidence="4 6" id="KW-1133">Transmembrane helix</keyword>
<feature type="domain" description="MacB-like periplasmic core" evidence="8">
    <location>
        <begin position="530"/>
        <end position="688"/>
    </location>
</feature>
<evidence type="ECO:0000256" key="4">
    <source>
        <dbReference type="ARBA" id="ARBA00022989"/>
    </source>
</evidence>
<feature type="transmembrane region" description="Helical" evidence="6">
    <location>
        <begin position="758"/>
        <end position="779"/>
    </location>
</feature>
<keyword evidence="2" id="KW-1003">Cell membrane</keyword>
<dbReference type="GO" id="GO:0022857">
    <property type="term" value="F:transmembrane transporter activity"/>
    <property type="evidence" value="ECO:0007669"/>
    <property type="project" value="TreeGrafter"/>
</dbReference>
<evidence type="ECO:0000256" key="3">
    <source>
        <dbReference type="ARBA" id="ARBA00022692"/>
    </source>
</evidence>
<feature type="transmembrane region" description="Helical" evidence="6">
    <location>
        <begin position="384"/>
        <end position="405"/>
    </location>
</feature>
<dbReference type="PANTHER" id="PTHR30572">
    <property type="entry name" value="MEMBRANE COMPONENT OF TRANSPORTER-RELATED"/>
    <property type="match status" value="1"/>
</dbReference>
<dbReference type="InterPro" id="IPR025857">
    <property type="entry name" value="MacB_PCD"/>
</dbReference>
<evidence type="ECO:0000256" key="1">
    <source>
        <dbReference type="ARBA" id="ARBA00004651"/>
    </source>
</evidence>
<dbReference type="Pfam" id="PF02687">
    <property type="entry name" value="FtsX"/>
    <property type="match status" value="2"/>
</dbReference>
<feature type="transmembrane region" description="Helical" evidence="6">
    <location>
        <begin position="811"/>
        <end position="834"/>
    </location>
</feature>
<protein>
    <submittedName>
        <fullName evidence="9">ABC transporter permease</fullName>
    </submittedName>
</protein>
<gene>
    <name evidence="9" type="ORF">SanaruYs_08500</name>
</gene>
<keyword evidence="3 6" id="KW-0812">Transmembrane</keyword>
<evidence type="ECO:0000313" key="9">
    <source>
        <dbReference type="EMBL" id="GCC50632.1"/>
    </source>
</evidence>
<reference evidence="9 10" key="1">
    <citation type="submission" date="2018-11" db="EMBL/GenBank/DDBJ databases">
        <title>Chryseotalea sanarue gen. nov., sp., nov., a member of the family Cytophagaceae, isolated from a brackish lake in Hamamatsu Japan.</title>
        <authorList>
            <person name="Maejima Y."/>
            <person name="Iino T."/>
            <person name="Muraguchi Y."/>
            <person name="Fukuda K."/>
            <person name="Ohkuma M."/>
            <person name="Moriuchi R."/>
            <person name="Dohra H."/>
            <person name="Kimbara K."/>
            <person name="Shintani M."/>
        </authorList>
    </citation>
    <scope>NUCLEOTIDE SEQUENCE [LARGE SCALE GENOMIC DNA]</scope>
    <source>
        <strain evidence="9 10">Ys</strain>
    </source>
</reference>
<accession>A0A401U6Z9</accession>
<proteinExistence type="predicted"/>
<dbReference type="AlphaFoldDB" id="A0A401U6Z9"/>
<feature type="transmembrane region" description="Helical" evidence="6">
    <location>
        <begin position="476"/>
        <end position="499"/>
    </location>
</feature>
<feature type="domain" description="ABC3 transporter permease C-terminal" evidence="7">
    <location>
        <begin position="386"/>
        <end position="502"/>
    </location>
</feature>
<comment type="caution">
    <text evidence="9">The sequence shown here is derived from an EMBL/GenBank/DDBJ whole genome shotgun (WGS) entry which is preliminary data.</text>
</comment>
<dbReference type="OrthoDB" id="5933722at2"/>
<dbReference type="RefSeq" id="WP_127121247.1">
    <property type="nucleotide sequence ID" value="NZ_BHXQ01000001.1"/>
</dbReference>
<dbReference type="EMBL" id="BHXQ01000001">
    <property type="protein sequence ID" value="GCC50632.1"/>
    <property type="molecule type" value="Genomic_DNA"/>
</dbReference>
<feature type="domain" description="ABC3 transporter permease C-terminal" evidence="7">
    <location>
        <begin position="762"/>
        <end position="875"/>
    </location>
</feature>
<keyword evidence="10" id="KW-1185">Reference proteome</keyword>
<evidence type="ECO:0000256" key="2">
    <source>
        <dbReference type="ARBA" id="ARBA00022475"/>
    </source>
</evidence>
<dbReference type="InterPro" id="IPR003838">
    <property type="entry name" value="ABC3_permease_C"/>
</dbReference>
<dbReference type="NCBIfam" id="NF038404">
    <property type="entry name" value="perm_prefix_2"/>
    <property type="match status" value="1"/>
</dbReference>
<comment type="subcellular location">
    <subcellularLocation>
        <location evidence="1">Cell membrane</location>
        <topology evidence="1">Multi-pass membrane protein</topology>
    </subcellularLocation>
</comment>
<evidence type="ECO:0000256" key="6">
    <source>
        <dbReference type="SAM" id="Phobius"/>
    </source>
</evidence>
<sequence>MGSHAGAGTRTEVDMNEPKDIVPPRLPLRLLRFFIKEEYLEEIEGDMEEVFYDNLQQYSPSKTKRMYWAEMFKLLRLSLLRNTTFLQKINHYPMFKNYFKVSIRGLMKNPLTSSINLVGLSIAIGFSIFVYAFANWTYSTDQFHEHKNNVYLATFFANRDGKEQQFGGSPRPLGEMLRNDFTQIKKVCRVEDHHGIVKQEDQVFHERIRFTDPEFLDMFTFPLKWGLSSTLKDPNSIILSEDMALKYFGDENPIGQVMLLKFDNNVSKEFKVSGVAAAFPKSITINFNFLINYENLLSAETNYDLHDWSALVNATFIQVENPLDILAIQQRMDKYRSIQNKAVEEEWAISSFGFEPLATLHEQSEYIRDDISRSSKSNYSSVRYMMVIGTFMLALACFNFINIAIVSAARRLKEIGVRKSIGANRLAVIIQFLSENVVMTFFALLFGLVLAYTFFIPGFEFLWDFNMDFSFADKNLWIYLPIIVLFTAIASGAYPAFYISKFQAVGILKGSVRFGQKNMLTKMFLALQLILACVFITGAVMFTQNSRYMAERGWGYNQFQTMYATVPNAAAFEQLQTKMAEQPDVVGISGAVHHLGKNQVTRVLHFPDRDYEANQLRVDARYFETMGLTLKEGRGFKDFEGSDKQAVVVNEFFIKNAGWTNPIGQQFTMDTLQYEVVGVLADFHSYSFAREIQPTFFTVANKEDYRFLSLKVSSGTEQKVYSAMQAHWATLFPEVPFEGGYQEDVWGNYYGEIAIHGVVWRVIAILAITLASLGLYGLVKLNVTGRLKEFSIRKVLGAELKHIAVIIYRQYTVLFILALAVGAPISYTLIKLIFTTSYEYHMPVDFTGTTIAVTILIVVLLLTISTQIRKVLRANAVEGLKTE</sequence>
<dbReference type="Proteomes" id="UP000288227">
    <property type="component" value="Unassembled WGS sequence"/>
</dbReference>
<dbReference type="GO" id="GO:0005886">
    <property type="term" value="C:plasma membrane"/>
    <property type="evidence" value="ECO:0007669"/>
    <property type="project" value="UniProtKB-SubCell"/>
</dbReference>
<dbReference type="InterPro" id="IPR047699">
    <property type="entry name" value="Permease_put_prefix"/>
</dbReference>
<organism evidence="9 10">
    <name type="scientific">Chryseotalea sanaruensis</name>
    <dbReference type="NCBI Taxonomy" id="2482724"/>
    <lineage>
        <taxon>Bacteria</taxon>
        <taxon>Pseudomonadati</taxon>
        <taxon>Bacteroidota</taxon>
        <taxon>Cytophagia</taxon>
        <taxon>Cytophagales</taxon>
        <taxon>Chryseotaleaceae</taxon>
        <taxon>Chryseotalea</taxon>
    </lineage>
</organism>
<dbReference type="InterPro" id="IPR050250">
    <property type="entry name" value="Macrolide_Exporter_MacB"/>
</dbReference>
<dbReference type="Pfam" id="PF12704">
    <property type="entry name" value="MacB_PCD"/>
    <property type="match status" value="2"/>
</dbReference>
<feature type="transmembrane region" description="Helical" evidence="6">
    <location>
        <begin position="114"/>
        <end position="134"/>
    </location>
</feature>
<evidence type="ECO:0000256" key="5">
    <source>
        <dbReference type="ARBA" id="ARBA00023136"/>
    </source>
</evidence>
<feature type="domain" description="MacB-like periplasmic core" evidence="8">
    <location>
        <begin position="113"/>
        <end position="334"/>
    </location>
</feature>
<keyword evidence="5 6" id="KW-0472">Membrane</keyword>
<evidence type="ECO:0000259" key="8">
    <source>
        <dbReference type="Pfam" id="PF12704"/>
    </source>
</evidence>
<evidence type="ECO:0000313" key="10">
    <source>
        <dbReference type="Proteomes" id="UP000288227"/>
    </source>
</evidence>
<feature type="transmembrane region" description="Helical" evidence="6">
    <location>
        <begin position="520"/>
        <end position="542"/>
    </location>
</feature>
<feature type="transmembrane region" description="Helical" evidence="6">
    <location>
        <begin position="426"/>
        <end position="456"/>
    </location>
</feature>
<dbReference type="PANTHER" id="PTHR30572:SF18">
    <property type="entry name" value="ABC-TYPE MACROLIDE FAMILY EXPORT SYSTEM PERMEASE COMPONENT 2"/>
    <property type="match status" value="1"/>
</dbReference>
<feature type="transmembrane region" description="Helical" evidence="6">
    <location>
        <begin position="846"/>
        <end position="864"/>
    </location>
</feature>
<evidence type="ECO:0000259" key="7">
    <source>
        <dbReference type="Pfam" id="PF02687"/>
    </source>
</evidence>
<name>A0A401U6Z9_9BACT</name>